<name>A0ABY1ZDG0_9GAMM</name>
<evidence type="ECO:0000313" key="1">
    <source>
        <dbReference type="EMBL" id="TBW44738.1"/>
    </source>
</evidence>
<gene>
    <name evidence="1" type="ORF">EZI54_23725</name>
</gene>
<dbReference type="Proteomes" id="UP000313645">
    <property type="component" value="Unassembled WGS sequence"/>
</dbReference>
<dbReference type="RefSeq" id="WP_131484312.1">
    <property type="nucleotide sequence ID" value="NZ_SJDL01000127.1"/>
</dbReference>
<comment type="caution">
    <text evidence="1">The sequence shown here is derived from an EMBL/GenBank/DDBJ whole genome shotgun (WGS) entry which is preliminary data.</text>
</comment>
<organism evidence="1 2">
    <name type="scientific">Marinobacter halodurans</name>
    <dbReference type="NCBI Taxonomy" id="2528979"/>
    <lineage>
        <taxon>Bacteria</taxon>
        <taxon>Pseudomonadati</taxon>
        <taxon>Pseudomonadota</taxon>
        <taxon>Gammaproteobacteria</taxon>
        <taxon>Pseudomonadales</taxon>
        <taxon>Marinobacteraceae</taxon>
        <taxon>Marinobacter</taxon>
    </lineage>
</organism>
<evidence type="ECO:0008006" key="3">
    <source>
        <dbReference type="Google" id="ProtNLM"/>
    </source>
</evidence>
<accession>A0ABY1ZDG0</accession>
<dbReference type="EMBL" id="SJDL01000127">
    <property type="protein sequence ID" value="TBW44738.1"/>
    <property type="molecule type" value="Genomic_DNA"/>
</dbReference>
<protein>
    <recommendedName>
        <fullName evidence="3">GIY-YIG nuclease family protein</fullName>
    </recommendedName>
</protein>
<evidence type="ECO:0000313" key="2">
    <source>
        <dbReference type="Proteomes" id="UP000313645"/>
    </source>
</evidence>
<reference evidence="1 2" key="1">
    <citation type="submission" date="2019-02" db="EMBL/GenBank/DDBJ databases">
        <title>Marinobacter halodurans sp. nov., a marine bacterium isolated from sea tidal flat.</title>
        <authorList>
            <person name="Yoo Y."/>
            <person name="Lee D.W."/>
            <person name="Kim B.S."/>
            <person name="Kim J.-J."/>
        </authorList>
    </citation>
    <scope>NUCLEOTIDE SEQUENCE [LARGE SCALE GENOMIC DNA]</scope>
    <source>
        <strain evidence="1 2">YJ-S3-2</strain>
    </source>
</reference>
<proteinExistence type="predicted"/>
<sequence length="118" mass="13713">MENDLVLVALDAEQIAKAKEENGKRKQITHALVVGNYGVMFGTKKQCMKYYSVWKDSFKDLFGKCYETDQYHLTTYTSSGNVVMDLIEESDRRKPKIDFIEEAVNREKKGFWAKLFGR</sequence>
<keyword evidence="2" id="KW-1185">Reference proteome</keyword>